<reference evidence="1 2" key="1">
    <citation type="submission" date="2024-10" db="EMBL/GenBank/DDBJ databases">
        <title>Updated reference genomes for cyclostephanoid diatoms.</title>
        <authorList>
            <person name="Roberts W.R."/>
            <person name="Alverson A.J."/>
        </authorList>
    </citation>
    <scope>NUCLEOTIDE SEQUENCE [LARGE SCALE GENOMIC DNA]</scope>
    <source>
        <strain evidence="1 2">AJA276-08</strain>
    </source>
</reference>
<dbReference type="EMBL" id="JALLAZ020001565">
    <property type="protein sequence ID" value="KAL3772877.1"/>
    <property type="molecule type" value="Genomic_DNA"/>
</dbReference>
<keyword evidence="2" id="KW-1185">Reference proteome</keyword>
<sequence length="410" mass="45444">MGDMSYFVRGLKKIAEILLSADAAPANNDNNESPRKVSMTIFGLTDFVISADELFESDDVTPLQYATLLDAIFCEHSSIQALFDLYHNPDFLLACDSDEDIAASLCMRDLIHLANKLEPLQPQSSTSDDLLKWAIKTGIHNFSATMSADTEVPQEFVNIIYHMFSSGDEMVLSACQNFVKSNDCDGIVDMLFREWDIYRGNKSFLSDDANSYQGPVQVLPEVESSLIKTFDSTATNGKFPSCLLTGVGCLVDQQEMSEDAAVKILVSYAEGDNLLRDIYDHFIEFGGVDDFLKMLKLVASTDREGFVASQSEATSSLAPDSENAFRSALEEMKRDGLFNQVDIAALRLASARKDTELTRALADYRNNYMDLETFKQSILNVAERVIQGAETDMVTDGILVRTRDSNNIGL</sequence>
<name>A0ABD3NA81_9STRA</name>
<evidence type="ECO:0000313" key="1">
    <source>
        <dbReference type="EMBL" id="KAL3772877.1"/>
    </source>
</evidence>
<evidence type="ECO:0000313" key="2">
    <source>
        <dbReference type="Proteomes" id="UP001530315"/>
    </source>
</evidence>
<accession>A0ABD3NA81</accession>
<organism evidence="1 2">
    <name type="scientific">Stephanodiscus triporus</name>
    <dbReference type="NCBI Taxonomy" id="2934178"/>
    <lineage>
        <taxon>Eukaryota</taxon>
        <taxon>Sar</taxon>
        <taxon>Stramenopiles</taxon>
        <taxon>Ochrophyta</taxon>
        <taxon>Bacillariophyta</taxon>
        <taxon>Coscinodiscophyceae</taxon>
        <taxon>Thalassiosirophycidae</taxon>
        <taxon>Stephanodiscales</taxon>
        <taxon>Stephanodiscaceae</taxon>
        <taxon>Stephanodiscus</taxon>
    </lineage>
</organism>
<protein>
    <submittedName>
        <fullName evidence="1">Uncharacterized protein</fullName>
    </submittedName>
</protein>
<dbReference type="AlphaFoldDB" id="A0ABD3NA81"/>
<dbReference type="Proteomes" id="UP001530315">
    <property type="component" value="Unassembled WGS sequence"/>
</dbReference>
<comment type="caution">
    <text evidence="1">The sequence shown here is derived from an EMBL/GenBank/DDBJ whole genome shotgun (WGS) entry which is preliminary data.</text>
</comment>
<proteinExistence type="predicted"/>
<gene>
    <name evidence="1" type="ORF">ACHAW5_002142</name>
</gene>